<dbReference type="Gene3D" id="3.40.50.720">
    <property type="entry name" value="NAD(P)-binding Rossmann-like Domain"/>
    <property type="match status" value="1"/>
</dbReference>
<dbReference type="EMBL" id="AP018174">
    <property type="protein sequence ID" value="BAY16861.1"/>
    <property type="molecule type" value="Genomic_DNA"/>
</dbReference>
<evidence type="ECO:0000313" key="3">
    <source>
        <dbReference type="Proteomes" id="UP000218287"/>
    </source>
</evidence>
<dbReference type="InterPro" id="IPR036291">
    <property type="entry name" value="NAD(P)-bd_dom_sf"/>
</dbReference>
<dbReference type="SUPFAM" id="SSF51735">
    <property type="entry name" value="NAD(P)-binding Rossmann-fold domains"/>
    <property type="match status" value="1"/>
</dbReference>
<dbReference type="AlphaFoldDB" id="A0A1Z4GH69"/>
<name>A0A1Z4GH69_9CYAN</name>
<evidence type="ECO:0000313" key="2">
    <source>
        <dbReference type="EMBL" id="BAY16861.1"/>
    </source>
</evidence>
<dbReference type="Pfam" id="PF03435">
    <property type="entry name" value="Sacchrp_dh_NADP"/>
    <property type="match status" value="1"/>
</dbReference>
<dbReference type="PANTHER" id="PTHR43781:SF1">
    <property type="entry name" value="SACCHAROPINE DEHYDROGENASE"/>
    <property type="match status" value="1"/>
</dbReference>
<evidence type="ECO:0000259" key="1">
    <source>
        <dbReference type="Pfam" id="PF03435"/>
    </source>
</evidence>
<keyword evidence="3" id="KW-1185">Reference proteome</keyword>
<dbReference type="OrthoDB" id="4420885at2"/>
<protein>
    <submittedName>
        <fullName evidence="2">Saccharopine dehydrogenase</fullName>
    </submittedName>
</protein>
<dbReference type="InterPro" id="IPR005097">
    <property type="entry name" value="Sacchrp_dh_NADP-bd"/>
</dbReference>
<dbReference type="PANTHER" id="PTHR43781">
    <property type="entry name" value="SACCHAROPINE DEHYDROGENASE"/>
    <property type="match status" value="1"/>
</dbReference>
<sequence length="356" mass="37735">MTAKVLLYGATGYAGKLIAETAKSQGVDLILAGRNQSTLVLAAEKLNFEFRVFSLDDSQAIAQSLQDVTVVLNCAGPFAKTAKSLVDVCLQTQTHYLDIAGEVPEFQALAARDTEAKNAGIMLLPGVGFGVVPTDCLAVYLKSQLPTANTLTLIYETEGGVSQGTANTVLPSLHEMGVVRTAGKLIPARPAEKKRQVDFGAGVVTAVTNPWRADIVTAFHSTGIPNIETYTVFPNPVSFLMESSQYLGWLFSSSLFQSTLANLIKKLPPGPSEAERAKGKVGVVGIAEDKSGRQVTATLIGPEAYNFTALSAVVVLQHIIKGEVKPGFQTPANVYGADLVLEIPGVQRFNSTPVVV</sequence>
<organism evidence="2 3">
    <name type="scientific">Anabaenopsis circularis NIES-21</name>
    <dbReference type="NCBI Taxonomy" id="1085406"/>
    <lineage>
        <taxon>Bacteria</taxon>
        <taxon>Bacillati</taxon>
        <taxon>Cyanobacteriota</taxon>
        <taxon>Cyanophyceae</taxon>
        <taxon>Nostocales</taxon>
        <taxon>Nodulariaceae</taxon>
        <taxon>Anabaenopsis</taxon>
    </lineage>
</organism>
<gene>
    <name evidence="2" type="ORF">NIES21_26950</name>
</gene>
<dbReference type="Proteomes" id="UP000218287">
    <property type="component" value="Chromosome"/>
</dbReference>
<feature type="domain" description="Saccharopine dehydrogenase NADP binding" evidence="1">
    <location>
        <begin position="5"/>
        <end position="123"/>
    </location>
</feature>
<accession>A0A1Z4GH69</accession>
<proteinExistence type="predicted"/>
<reference evidence="2 3" key="1">
    <citation type="submission" date="2017-06" db="EMBL/GenBank/DDBJ databases">
        <title>Genome sequencing of cyanobaciteial culture collection at National Institute for Environmental Studies (NIES).</title>
        <authorList>
            <person name="Hirose Y."/>
            <person name="Shimura Y."/>
            <person name="Fujisawa T."/>
            <person name="Nakamura Y."/>
            <person name="Kawachi M."/>
        </authorList>
    </citation>
    <scope>NUCLEOTIDE SEQUENCE [LARGE SCALE GENOMIC DNA]</scope>
    <source>
        <strain evidence="2 3">NIES-21</strain>
    </source>
</reference>